<dbReference type="AlphaFoldDB" id="A0A915PGU7"/>
<evidence type="ECO:0000313" key="2">
    <source>
        <dbReference type="WBParaSite" id="sdigi.contig152.g5313.t1"/>
    </source>
</evidence>
<sequence length="124" mass="14605">MDRRLGGVGFWMRERRRRQESNEKENLEVYYKERKRDREIWSMEWVDGWVQLEDDLVSHCPVGASVAIHTRVNSAEPNVVTKRHPQYAYVMTQHSFPTQGRICRVVLKSEMHIVGNGDVLQHLG</sequence>
<accession>A0A915PGU7</accession>
<name>A0A915PGU7_9BILA</name>
<dbReference type="Proteomes" id="UP000887581">
    <property type="component" value="Unplaced"/>
</dbReference>
<keyword evidence="1" id="KW-1185">Reference proteome</keyword>
<organism evidence="1 2">
    <name type="scientific">Setaria digitata</name>
    <dbReference type="NCBI Taxonomy" id="48799"/>
    <lineage>
        <taxon>Eukaryota</taxon>
        <taxon>Metazoa</taxon>
        <taxon>Ecdysozoa</taxon>
        <taxon>Nematoda</taxon>
        <taxon>Chromadorea</taxon>
        <taxon>Rhabditida</taxon>
        <taxon>Spirurina</taxon>
        <taxon>Spiruromorpha</taxon>
        <taxon>Filarioidea</taxon>
        <taxon>Setariidae</taxon>
        <taxon>Setaria</taxon>
    </lineage>
</organism>
<protein>
    <submittedName>
        <fullName evidence="2">Uncharacterized protein</fullName>
    </submittedName>
</protein>
<proteinExistence type="predicted"/>
<reference evidence="2" key="1">
    <citation type="submission" date="2022-11" db="UniProtKB">
        <authorList>
            <consortium name="WormBaseParasite"/>
        </authorList>
    </citation>
    <scope>IDENTIFICATION</scope>
</reference>
<evidence type="ECO:0000313" key="1">
    <source>
        <dbReference type="Proteomes" id="UP000887581"/>
    </source>
</evidence>
<dbReference type="WBParaSite" id="sdigi.contig152.g5313.t1">
    <property type="protein sequence ID" value="sdigi.contig152.g5313.t1"/>
    <property type="gene ID" value="sdigi.contig152.g5313"/>
</dbReference>